<dbReference type="GO" id="GO:0005886">
    <property type="term" value="C:plasma membrane"/>
    <property type="evidence" value="ECO:0007669"/>
    <property type="project" value="UniProtKB-SubCell"/>
</dbReference>
<dbReference type="PROSITE" id="PS50928">
    <property type="entry name" value="ABC_TM1"/>
    <property type="match status" value="1"/>
</dbReference>
<accession>A0A9D1L0N6</accession>
<organism evidence="9 10">
    <name type="scientific">Candidatus Limadaptatus stercorigallinarum</name>
    <dbReference type="NCBI Taxonomy" id="2840845"/>
    <lineage>
        <taxon>Bacteria</taxon>
        <taxon>Bacillati</taxon>
        <taxon>Bacillota</taxon>
        <taxon>Clostridia</taxon>
        <taxon>Eubacteriales</taxon>
        <taxon>Candidatus Limadaptatus</taxon>
    </lineage>
</organism>
<evidence type="ECO:0000259" key="8">
    <source>
        <dbReference type="PROSITE" id="PS50928"/>
    </source>
</evidence>
<dbReference type="InterPro" id="IPR035906">
    <property type="entry name" value="MetI-like_sf"/>
</dbReference>
<evidence type="ECO:0000256" key="1">
    <source>
        <dbReference type="ARBA" id="ARBA00004651"/>
    </source>
</evidence>
<dbReference type="EMBL" id="DVMN01000001">
    <property type="protein sequence ID" value="HIU20619.1"/>
    <property type="molecule type" value="Genomic_DNA"/>
</dbReference>
<gene>
    <name evidence="9" type="ORF">IAD51_00035</name>
</gene>
<comment type="subcellular location">
    <subcellularLocation>
        <location evidence="1 7">Cell membrane</location>
        <topology evidence="1 7">Multi-pass membrane protein</topology>
    </subcellularLocation>
</comment>
<evidence type="ECO:0000256" key="3">
    <source>
        <dbReference type="ARBA" id="ARBA00022475"/>
    </source>
</evidence>
<reference evidence="9" key="2">
    <citation type="journal article" date="2021" name="PeerJ">
        <title>Extensive microbial diversity within the chicken gut microbiome revealed by metagenomics and culture.</title>
        <authorList>
            <person name="Gilroy R."/>
            <person name="Ravi A."/>
            <person name="Getino M."/>
            <person name="Pursley I."/>
            <person name="Horton D.L."/>
            <person name="Alikhan N.F."/>
            <person name="Baker D."/>
            <person name="Gharbi K."/>
            <person name="Hall N."/>
            <person name="Watson M."/>
            <person name="Adriaenssens E.M."/>
            <person name="Foster-Nyarko E."/>
            <person name="Jarju S."/>
            <person name="Secka A."/>
            <person name="Antonio M."/>
            <person name="Oren A."/>
            <person name="Chaudhuri R.R."/>
            <person name="La Ragione R."/>
            <person name="Hildebrand F."/>
            <person name="Pallen M.J."/>
        </authorList>
    </citation>
    <scope>NUCLEOTIDE SEQUENCE</scope>
    <source>
        <strain evidence="9">1063</strain>
    </source>
</reference>
<evidence type="ECO:0000313" key="10">
    <source>
        <dbReference type="Proteomes" id="UP000824088"/>
    </source>
</evidence>
<reference evidence="9" key="1">
    <citation type="submission" date="2020-10" db="EMBL/GenBank/DDBJ databases">
        <authorList>
            <person name="Gilroy R."/>
        </authorList>
    </citation>
    <scope>NUCLEOTIDE SEQUENCE</scope>
    <source>
        <strain evidence="9">1063</strain>
    </source>
</reference>
<name>A0A9D1L0N6_9FIRM</name>
<keyword evidence="2 7" id="KW-0813">Transport</keyword>
<keyword evidence="6 7" id="KW-0472">Membrane</keyword>
<feature type="transmembrane region" description="Helical" evidence="7">
    <location>
        <begin position="93"/>
        <end position="115"/>
    </location>
</feature>
<protein>
    <submittedName>
        <fullName evidence="9">Sugar ABC transporter permease</fullName>
    </submittedName>
</protein>
<dbReference type="PANTHER" id="PTHR30193">
    <property type="entry name" value="ABC TRANSPORTER PERMEASE PROTEIN"/>
    <property type="match status" value="1"/>
</dbReference>
<keyword evidence="3" id="KW-1003">Cell membrane</keyword>
<dbReference type="Gene3D" id="1.10.3720.10">
    <property type="entry name" value="MetI-like"/>
    <property type="match status" value="1"/>
</dbReference>
<sequence>MRKLVEIKQYAQTREMHKSLARKSLSVGTFLGPYAVCFAMFFVFPLIFGIVMAFSKFTPTSFLPDDVGTLENFTVLFGSNSIARDFWSAVWTTIKFCACIVPLSMLIPLGLALLTNLKPPGYKLFRAMIYVPGIFPLTATGLMLMRMFDSHYGWVNNVFGLSIDWFGSVTACWFMIAFLCIWCGIGGNFIIMSAGLENVDKTLYEAAKIDGCNAWQKFLHVTLPGIKPQLFLTLFTTIIGYMNIYGQIFILGSNNPDLNSMKSAVYRIQDLLAGSNPRAFGYAAAMGICLGLIIIVIAVVQLIVTKDRKGGRKHAEGFRQWKESQ</sequence>
<dbReference type="CDD" id="cd06261">
    <property type="entry name" value="TM_PBP2"/>
    <property type="match status" value="1"/>
</dbReference>
<feature type="transmembrane region" description="Helical" evidence="7">
    <location>
        <begin position="127"/>
        <end position="145"/>
    </location>
</feature>
<feature type="transmembrane region" description="Helical" evidence="7">
    <location>
        <begin position="165"/>
        <end position="191"/>
    </location>
</feature>
<dbReference type="PANTHER" id="PTHR30193:SF37">
    <property type="entry name" value="INNER MEMBRANE ABC TRANSPORTER PERMEASE PROTEIN YCJO"/>
    <property type="match status" value="1"/>
</dbReference>
<feature type="domain" description="ABC transmembrane type-1" evidence="8">
    <location>
        <begin position="90"/>
        <end position="301"/>
    </location>
</feature>
<comment type="similarity">
    <text evidence="7">Belongs to the binding-protein-dependent transport system permease family.</text>
</comment>
<proteinExistence type="inferred from homology"/>
<evidence type="ECO:0000256" key="2">
    <source>
        <dbReference type="ARBA" id="ARBA00022448"/>
    </source>
</evidence>
<dbReference type="InterPro" id="IPR051393">
    <property type="entry name" value="ABC_transporter_permease"/>
</dbReference>
<dbReference type="AlphaFoldDB" id="A0A9D1L0N6"/>
<comment type="caution">
    <text evidence="9">The sequence shown here is derived from an EMBL/GenBank/DDBJ whole genome shotgun (WGS) entry which is preliminary data.</text>
</comment>
<evidence type="ECO:0000256" key="6">
    <source>
        <dbReference type="ARBA" id="ARBA00023136"/>
    </source>
</evidence>
<feature type="transmembrane region" description="Helical" evidence="7">
    <location>
        <begin position="25"/>
        <end position="54"/>
    </location>
</feature>
<evidence type="ECO:0000256" key="4">
    <source>
        <dbReference type="ARBA" id="ARBA00022692"/>
    </source>
</evidence>
<dbReference type="Proteomes" id="UP000824088">
    <property type="component" value="Unassembled WGS sequence"/>
</dbReference>
<feature type="transmembrane region" description="Helical" evidence="7">
    <location>
        <begin position="230"/>
        <end position="251"/>
    </location>
</feature>
<evidence type="ECO:0000313" key="9">
    <source>
        <dbReference type="EMBL" id="HIU20619.1"/>
    </source>
</evidence>
<dbReference type="InterPro" id="IPR000515">
    <property type="entry name" value="MetI-like"/>
</dbReference>
<evidence type="ECO:0000256" key="5">
    <source>
        <dbReference type="ARBA" id="ARBA00022989"/>
    </source>
</evidence>
<evidence type="ECO:0000256" key="7">
    <source>
        <dbReference type="RuleBase" id="RU363032"/>
    </source>
</evidence>
<dbReference type="Pfam" id="PF00528">
    <property type="entry name" value="BPD_transp_1"/>
    <property type="match status" value="1"/>
</dbReference>
<keyword evidence="4 7" id="KW-0812">Transmembrane</keyword>
<keyword evidence="5 7" id="KW-1133">Transmembrane helix</keyword>
<dbReference type="SUPFAM" id="SSF161098">
    <property type="entry name" value="MetI-like"/>
    <property type="match status" value="1"/>
</dbReference>
<feature type="transmembrane region" description="Helical" evidence="7">
    <location>
        <begin position="279"/>
        <end position="304"/>
    </location>
</feature>
<dbReference type="GO" id="GO:0055085">
    <property type="term" value="P:transmembrane transport"/>
    <property type="evidence" value="ECO:0007669"/>
    <property type="project" value="InterPro"/>
</dbReference>